<dbReference type="AlphaFoldDB" id="A0A5B7CPH7"/>
<name>A0A5B7CPH7_PORTR</name>
<reference evidence="2 3" key="1">
    <citation type="submission" date="2019-05" db="EMBL/GenBank/DDBJ databases">
        <title>Another draft genome of Portunus trituberculatus and its Hox gene families provides insights of decapod evolution.</title>
        <authorList>
            <person name="Jeong J.-H."/>
            <person name="Song I."/>
            <person name="Kim S."/>
            <person name="Choi T."/>
            <person name="Kim D."/>
            <person name="Ryu S."/>
            <person name="Kim W."/>
        </authorList>
    </citation>
    <scope>NUCLEOTIDE SEQUENCE [LARGE SCALE GENOMIC DNA]</scope>
    <source>
        <tissue evidence="2">Muscle</tissue>
    </source>
</reference>
<protein>
    <submittedName>
        <fullName evidence="2">Uncharacterized protein</fullName>
    </submittedName>
</protein>
<evidence type="ECO:0000256" key="1">
    <source>
        <dbReference type="SAM" id="MobiDB-lite"/>
    </source>
</evidence>
<proteinExistence type="predicted"/>
<organism evidence="2 3">
    <name type="scientific">Portunus trituberculatus</name>
    <name type="common">Swimming crab</name>
    <name type="synonym">Neptunus trituberculatus</name>
    <dbReference type="NCBI Taxonomy" id="210409"/>
    <lineage>
        <taxon>Eukaryota</taxon>
        <taxon>Metazoa</taxon>
        <taxon>Ecdysozoa</taxon>
        <taxon>Arthropoda</taxon>
        <taxon>Crustacea</taxon>
        <taxon>Multicrustacea</taxon>
        <taxon>Malacostraca</taxon>
        <taxon>Eumalacostraca</taxon>
        <taxon>Eucarida</taxon>
        <taxon>Decapoda</taxon>
        <taxon>Pleocyemata</taxon>
        <taxon>Brachyura</taxon>
        <taxon>Eubrachyura</taxon>
        <taxon>Portunoidea</taxon>
        <taxon>Portunidae</taxon>
        <taxon>Portuninae</taxon>
        <taxon>Portunus</taxon>
    </lineage>
</organism>
<gene>
    <name evidence="2" type="ORF">E2C01_003331</name>
</gene>
<dbReference type="EMBL" id="VSRR010000127">
    <property type="protein sequence ID" value="MPC10691.1"/>
    <property type="molecule type" value="Genomic_DNA"/>
</dbReference>
<keyword evidence="3" id="KW-1185">Reference proteome</keyword>
<accession>A0A5B7CPH7</accession>
<sequence>MRGRCPSEALGMQAIPGFLQRPELKSDCKSRGLRQLDCRTCHPHASALLYTRQNYSQQDFLAATNTFISHSLSLREQNVEIRSEHDVPLAPPPPRTAGVAGVSPRVPPAGPREATAAEGKKTQSQATHYLKLRLVQAVFYPRRLSASEMSVSAVCQSRGDIV</sequence>
<comment type="caution">
    <text evidence="2">The sequence shown here is derived from an EMBL/GenBank/DDBJ whole genome shotgun (WGS) entry which is preliminary data.</text>
</comment>
<evidence type="ECO:0000313" key="2">
    <source>
        <dbReference type="EMBL" id="MPC10691.1"/>
    </source>
</evidence>
<dbReference type="Proteomes" id="UP000324222">
    <property type="component" value="Unassembled WGS sequence"/>
</dbReference>
<evidence type="ECO:0000313" key="3">
    <source>
        <dbReference type="Proteomes" id="UP000324222"/>
    </source>
</evidence>
<feature type="region of interest" description="Disordered" evidence="1">
    <location>
        <begin position="83"/>
        <end position="123"/>
    </location>
</feature>